<reference evidence="1" key="1">
    <citation type="journal article" date="2022" name="bioRxiv">
        <title>Sequencing and chromosome-scale assembly of the giantPleurodeles waltlgenome.</title>
        <authorList>
            <person name="Brown T."/>
            <person name="Elewa A."/>
            <person name="Iarovenko S."/>
            <person name="Subramanian E."/>
            <person name="Araus A.J."/>
            <person name="Petzold A."/>
            <person name="Susuki M."/>
            <person name="Suzuki K.-i.T."/>
            <person name="Hayashi T."/>
            <person name="Toyoda A."/>
            <person name="Oliveira C."/>
            <person name="Osipova E."/>
            <person name="Leigh N.D."/>
            <person name="Simon A."/>
            <person name="Yun M.H."/>
        </authorList>
    </citation>
    <scope>NUCLEOTIDE SEQUENCE</scope>
    <source>
        <strain evidence="1">20211129_DDA</strain>
        <tissue evidence="1">Liver</tissue>
    </source>
</reference>
<dbReference type="AlphaFoldDB" id="A0AAV7MYL9"/>
<evidence type="ECO:0000313" key="1">
    <source>
        <dbReference type="EMBL" id="KAJ1108431.1"/>
    </source>
</evidence>
<accession>A0AAV7MYL9</accession>
<keyword evidence="2" id="KW-1185">Reference proteome</keyword>
<protein>
    <submittedName>
        <fullName evidence="1">Uncharacterized protein</fullName>
    </submittedName>
</protein>
<evidence type="ECO:0000313" key="2">
    <source>
        <dbReference type="Proteomes" id="UP001066276"/>
    </source>
</evidence>
<proteinExistence type="predicted"/>
<sequence length="168" mass="18286">MARWPSRGPRAEWKVTWLRPSGLLATMLQKEPRAPGERRRRPPLWVDSGLREGGGRWGKACLIGDGNGEGHPTMTPVRRDGRPLPYGIRLGCADGSVRPQACWREAVRRRGSTCKPERRGAAPTDALCVAGESDASAVIGLLGDAAEWSAEEEMGRGMGGGRMNEKEQ</sequence>
<dbReference type="Proteomes" id="UP001066276">
    <property type="component" value="Chromosome 9"/>
</dbReference>
<organism evidence="1 2">
    <name type="scientific">Pleurodeles waltl</name>
    <name type="common">Iberian ribbed newt</name>
    <dbReference type="NCBI Taxonomy" id="8319"/>
    <lineage>
        <taxon>Eukaryota</taxon>
        <taxon>Metazoa</taxon>
        <taxon>Chordata</taxon>
        <taxon>Craniata</taxon>
        <taxon>Vertebrata</taxon>
        <taxon>Euteleostomi</taxon>
        <taxon>Amphibia</taxon>
        <taxon>Batrachia</taxon>
        <taxon>Caudata</taxon>
        <taxon>Salamandroidea</taxon>
        <taxon>Salamandridae</taxon>
        <taxon>Pleurodelinae</taxon>
        <taxon>Pleurodeles</taxon>
    </lineage>
</organism>
<gene>
    <name evidence="1" type="ORF">NDU88_005807</name>
</gene>
<name>A0AAV7MYL9_PLEWA</name>
<comment type="caution">
    <text evidence="1">The sequence shown here is derived from an EMBL/GenBank/DDBJ whole genome shotgun (WGS) entry which is preliminary data.</text>
</comment>
<dbReference type="EMBL" id="JANPWB010000013">
    <property type="protein sequence ID" value="KAJ1108431.1"/>
    <property type="molecule type" value="Genomic_DNA"/>
</dbReference>